<proteinExistence type="predicted"/>
<protein>
    <submittedName>
        <fullName evidence="3">Uncharacterized protein</fullName>
    </submittedName>
</protein>
<evidence type="ECO:0000313" key="3">
    <source>
        <dbReference type="EMBL" id="MBU2662994.1"/>
    </source>
</evidence>
<accession>A0ABS5YHN6</accession>
<sequence length="872" mass="90978">MKRWGAALACGLMLALSLSGVAGAAPSAPAPAATPTACAPLREGNFGPLAADQAGSAEVPSGATGCHQVTLTAGPHYIQVRTTIQTGLRITVRNAAGDEICTGGDNSMQCDIPATGVYTVEVPNHYAQAISYRVAAILQDTAHCTTRVSTRWNATTTPVPSTGIEATCVRFTGSDAEKVYVFNPRGASNVRKLDGSLVCALPTQYNAPCRLTGDGTFLAMTATPPGVTSNEIEVRSVTKPVGCPTHAPKAFGSHNRFSDVRCRVLEVPAAGTYFVQSRTLQNSGQLTGVFDPTGKHICTTGPLPVLQQDVCAFPAAGRYLVIADTLSNRVVRKSFTTTITAMDGPGCRPTTVQGVTGGNIRGSFRAIGQVDCAEFTVPYGVETGIVLPPNASGAGVPFTRIFDSNSNLVCSTSECDLPGPATYRMLLTAPSAAPTGDYILALQDRSSLQNCKPWNESVTATFRPGRFTECFEFVPETSTDLKIAVERLTGSGTMHATVKPSAGAPCDGGDQAAFTCEVYVSNTTRLLLTADPAAASYRITREYATPPGPDPGPDPTPGPLPTPTSCAPLTEGNYGLLAADQIGTATVPVGEVGCHKITLSAGWHYIQVRGTAMNGATTYLQNAQGSRTCMKQAGIYWNCLVREPGVYTLEVMNNWGTEPVSYRAAAILQDESRCTTKISTAWDAEPVRLPQGDPLEAHCVTFDGTAGEKILRFSESGTFGVIDANGNGVCGNPWRHNPPCVLTGEGPYTVSTLAPSEGTSDEIQIRSLTPAVGCPTVTVGGTDQPSDVRCRSLTVPAAGTYDVAALGTGGDTRTIAIYDTTGVSPCESAGRVPNGRCTFPAAGTYTLVDDGASAGIHDYGPYTVKLTPVPAA</sequence>
<comment type="caution">
    <text evidence="3">The sequence shown here is derived from an EMBL/GenBank/DDBJ whole genome shotgun (WGS) entry which is preliminary data.</text>
</comment>
<feature type="chain" id="PRO_5047408916" evidence="2">
    <location>
        <begin position="25"/>
        <end position="872"/>
    </location>
</feature>
<reference evidence="3 4" key="1">
    <citation type="submission" date="2021-06" db="EMBL/GenBank/DDBJ databases">
        <title>Actinoplanes lichenicola sp. nov., and Actinoplanes ovalisporus sp. nov., isolated from lichen in Thailand.</title>
        <authorList>
            <person name="Saeng-In P."/>
            <person name="Kanchanasin P."/>
            <person name="Yuki M."/>
            <person name="Kudo T."/>
            <person name="Ohkuma M."/>
            <person name="Phongsopitanun W."/>
            <person name="Tanasupawat S."/>
        </authorList>
    </citation>
    <scope>NUCLEOTIDE SEQUENCE [LARGE SCALE GENOMIC DNA]</scope>
    <source>
        <strain evidence="3 4">NBRC 110975</strain>
    </source>
</reference>
<dbReference type="RefSeq" id="WP_215784981.1">
    <property type="nucleotide sequence ID" value="NZ_JAHKKG010000002.1"/>
</dbReference>
<dbReference type="EMBL" id="JAHKKG010000002">
    <property type="protein sequence ID" value="MBU2662994.1"/>
    <property type="molecule type" value="Genomic_DNA"/>
</dbReference>
<feature type="region of interest" description="Disordered" evidence="1">
    <location>
        <begin position="542"/>
        <end position="565"/>
    </location>
</feature>
<keyword evidence="2" id="KW-0732">Signal</keyword>
<evidence type="ECO:0000256" key="1">
    <source>
        <dbReference type="SAM" id="MobiDB-lite"/>
    </source>
</evidence>
<organism evidence="3 4">
    <name type="scientific">Paractinoplanes bogorensis</name>
    <dbReference type="NCBI Taxonomy" id="1610840"/>
    <lineage>
        <taxon>Bacteria</taxon>
        <taxon>Bacillati</taxon>
        <taxon>Actinomycetota</taxon>
        <taxon>Actinomycetes</taxon>
        <taxon>Micromonosporales</taxon>
        <taxon>Micromonosporaceae</taxon>
        <taxon>Paractinoplanes</taxon>
    </lineage>
</organism>
<name>A0ABS5YHN6_9ACTN</name>
<dbReference type="Proteomes" id="UP001519654">
    <property type="component" value="Unassembled WGS sequence"/>
</dbReference>
<gene>
    <name evidence="3" type="ORF">KOI35_05680</name>
</gene>
<evidence type="ECO:0000256" key="2">
    <source>
        <dbReference type="SAM" id="SignalP"/>
    </source>
</evidence>
<feature type="signal peptide" evidence="2">
    <location>
        <begin position="1"/>
        <end position="24"/>
    </location>
</feature>
<feature type="compositionally biased region" description="Pro residues" evidence="1">
    <location>
        <begin position="546"/>
        <end position="562"/>
    </location>
</feature>
<evidence type="ECO:0000313" key="4">
    <source>
        <dbReference type="Proteomes" id="UP001519654"/>
    </source>
</evidence>
<keyword evidence="4" id="KW-1185">Reference proteome</keyword>